<dbReference type="PANTHER" id="PTHR43806">
    <property type="entry name" value="PEPTIDASE S8"/>
    <property type="match status" value="1"/>
</dbReference>
<reference evidence="9 10" key="1">
    <citation type="submission" date="2020-05" db="EMBL/GenBank/DDBJ databases">
        <title>Identification and distribution of gene clusters putatively required for synthesis of sphingolipid metabolism inhibitors in phylogenetically diverse species of the filamentous fungus Fusarium.</title>
        <authorList>
            <person name="Kim H.-S."/>
            <person name="Busman M."/>
            <person name="Brown D.W."/>
            <person name="Divon H."/>
            <person name="Uhlig S."/>
            <person name="Proctor R.H."/>
        </authorList>
    </citation>
    <scope>NUCLEOTIDE SEQUENCE [LARGE SCALE GENOMIC DNA]</scope>
    <source>
        <strain evidence="9 10">NRRL 26131</strain>
    </source>
</reference>
<dbReference type="PROSITE" id="PS51892">
    <property type="entry name" value="SUBTILASE"/>
    <property type="match status" value="1"/>
</dbReference>
<comment type="similarity">
    <text evidence="1 5">Belongs to the peptidase S8 family.</text>
</comment>
<dbReference type="Gene3D" id="3.40.50.200">
    <property type="entry name" value="Peptidase S8/S53 domain"/>
    <property type="match status" value="1"/>
</dbReference>
<comment type="caution">
    <text evidence="9">The sequence shown here is derived from an EMBL/GenBank/DDBJ whole genome shotgun (WGS) entry which is preliminary data.</text>
</comment>
<dbReference type="CDD" id="cd00306">
    <property type="entry name" value="Peptidases_S8_S53"/>
    <property type="match status" value="1"/>
</dbReference>
<evidence type="ECO:0000256" key="1">
    <source>
        <dbReference type="ARBA" id="ARBA00011073"/>
    </source>
</evidence>
<dbReference type="GO" id="GO:0006508">
    <property type="term" value="P:proteolysis"/>
    <property type="evidence" value="ECO:0007669"/>
    <property type="project" value="UniProtKB-KW"/>
</dbReference>
<dbReference type="InterPro" id="IPR056002">
    <property type="entry name" value="DUF7580"/>
</dbReference>
<dbReference type="PANTHER" id="PTHR43806:SF11">
    <property type="entry name" value="CEREVISIN-RELATED"/>
    <property type="match status" value="1"/>
</dbReference>
<feature type="active site" description="Charge relay system" evidence="5">
    <location>
        <position position="813"/>
    </location>
</feature>
<feature type="domain" description="Peptidase S8/S53" evidence="7">
    <location>
        <begin position="617"/>
        <end position="783"/>
    </location>
</feature>
<feature type="active site" description="Charge relay system" evidence="5">
    <location>
        <position position="664"/>
    </location>
</feature>
<dbReference type="Proteomes" id="UP000532311">
    <property type="component" value="Unassembled WGS sequence"/>
</dbReference>
<evidence type="ECO:0000256" key="4">
    <source>
        <dbReference type="ARBA" id="ARBA00022825"/>
    </source>
</evidence>
<proteinExistence type="inferred from homology"/>
<keyword evidence="10" id="KW-1185">Reference proteome</keyword>
<evidence type="ECO:0000313" key="10">
    <source>
        <dbReference type="Proteomes" id="UP000532311"/>
    </source>
</evidence>
<evidence type="ECO:0000259" key="7">
    <source>
        <dbReference type="Pfam" id="PF00082"/>
    </source>
</evidence>
<feature type="active site" description="Charge relay system" evidence="5">
    <location>
        <position position="623"/>
    </location>
</feature>
<keyword evidence="4 5" id="KW-0720">Serine protease</keyword>
<dbReference type="GO" id="GO:0004252">
    <property type="term" value="F:serine-type endopeptidase activity"/>
    <property type="evidence" value="ECO:0007669"/>
    <property type="project" value="UniProtKB-UniRule"/>
</dbReference>
<dbReference type="EMBL" id="JAAQPF010000138">
    <property type="protein sequence ID" value="KAF5714142.1"/>
    <property type="molecule type" value="Genomic_DNA"/>
</dbReference>
<evidence type="ECO:0000256" key="6">
    <source>
        <dbReference type="SAM" id="MobiDB-lite"/>
    </source>
</evidence>
<evidence type="ECO:0000256" key="2">
    <source>
        <dbReference type="ARBA" id="ARBA00022670"/>
    </source>
</evidence>
<keyword evidence="3 5" id="KW-0378">Hydrolase</keyword>
<dbReference type="Pfam" id="PF24476">
    <property type="entry name" value="DUF7580"/>
    <property type="match status" value="1"/>
</dbReference>
<dbReference type="Pfam" id="PF00082">
    <property type="entry name" value="Peptidase_S8"/>
    <property type="match status" value="1"/>
</dbReference>
<sequence length="893" mass="99354">MTDVASFRLRWRLLKASHRVFNAAETFPSADEVRSGRFGTLPGHDKTQLERVIEYLRSEFEYNIPRQDSLDVSKFSSHVAEWESFATSLGALLSDLEDLVHEGICKVERIELTIGTDSLSTLTSFPKLVALWEALKYRETPQAGDGGLSHDNASNKSNPEAPERRKSAKSIVSPIYSNQSVRDLSQYIDFPRDPKLIEKLHMSTSNFQRALTQVSEGSVADWELETLVDDMTLDDIDVIQHAHVFSSACTSLFTKMADNPTCGAPHTAKLHMSGFKQDRLLMDIKTCQETDSISAVFTRSFNRPFSSKPFRSRQLCSTASSDGARSDVLHVSFDPDMMWVDAGGGVELPSIVEHEESLNKHLTEKSLKARYRKLASVLLAASVFQLSNSPWIEQRLELEHIYLPPPVNKDLQQWCPRIHCTLESNQDRTLQSDNIAALGVLVMELEANGKASWSAGEADEVSGKGSNISRLTRILGDSEWQSDVDDKYRQIAKACLEFNSLVDTLDQPRISADRKGLAIIYKKILVPLYAQLVDSFEECADLFDDMLGPGRPLAPPMSKPLAVGERPILFDDEDDTPSEQEKKKSKAFLEELDPLAAFIKSIRPEKPQLAQKRHPRIRIAVLDSGVSKEIALINGAITTKHINSSKSKSFVDAEDSWQQDSHDHGSQMVQLLLRTAPTAEIYVGKICTGKAVEAGYMNRIAKAIDWAVNECDVHIISMSFAYEEDNAMIDAALANAIRRDKLIFAAASNKGGLKGRARPARRDGVICIHATDTLGNKGKMNPSPLDRADNFATFGVAVPLRWGGDDIYKSGTSYAVPIAVGFAVMAIEFTTHKCTNIPRHKRDAVYQKRGMEAIFRKMAESRDGYDFIHPLGSGRIGALRLPTVRRRGQSERL</sequence>
<dbReference type="InterPro" id="IPR000209">
    <property type="entry name" value="Peptidase_S8/S53_dom"/>
</dbReference>
<dbReference type="InterPro" id="IPR050131">
    <property type="entry name" value="Peptidase_S8_subtilisin-like"/>
</dbReference>
<dbReference type="AlphaFoldDB" id="A0A8H5YKY7"/>
<dbReference type="SUPFAM" id="SSF52743">
    <property type="entry name" value="Subtilisin-like"/>
    <property type="match status" value="1"/>
</dbReference>
<evidence type="ECO:0000256" key="5">
    <source>
        <dbReference type="PROSITE-ProRule" id="PRU01240"/>
    </source>
</evidence>
<name>A0A8H5YKY7_9HYPO</name>
<keyword evidence="2 5" id="KW-0645">Protease</keyword>
<evidence type="ECO:0000259" key="8">
    <source>
        <dbReference type="Pfam" id="PF24476"/>
    </source>
</evidence>
<feature type="region of interest" description="Disordered" evidence="6">
    <location>
        <begin position="142"/>
        <end position="169"/>
    </location>
</feature>
<protein>
    <submittedName>
        <fullName evidence="9">Extracellular serine protease</fullName>
    </submittedName>
</protein>
<evidence type="ECO:0000313" key="9">
    <source>
        <dbReference type="EMBL" id="KAF5714142.1"/>
    </source>
</evidence>
<gene>
    <name evidence="9" type="ORF">FGLOB1_3642</name>
</gene>
<feature type="domain" description="DUF7580" evidence="8">
    <location>
        <begin position="246"/>
        <end position="533"/>
    </location>
</feature>
<evidence type="ECO:0000256" key="3">
    <source>
        <dbReference type="ARBA" id="ARBA00022801"/>
    </source>
</evidence>
<dbReference type="InterPro" id="IPR036852">
    <property type="entry name" value="Peptidase_S8/S53_dom_sf"/>
</dbReference>
<accession>A0A8H5YKY7</accession>
<organism evidence="9 10">
    <name type="scientific">Fusarium globosum</name>
    <dbReference type="NCBI Taxonomy" id="78864"/>
    <lineage>
        <taxon>Eukaryota</taxon>
        <taxon>Fungi</taxon>
        <taxon>Dikarya</taxon>
        <taxon>Ascomycota</taxon>
        <taxon>Pezizomycotina</taxon>
        <taxon>Sordariomycetes</taxon>
        <taxon>Hypocreomycetidae</taxon>
        <taxon>Hypocreales</taxon>
        <taxon>Nectriaceae</taxon>
        <taxon>Fusarium</taxon>
        <taxon>Fusarium fujikuroi species complex</taxon>
    </lineage>
</organism>